<keyword evidence="2" id="KW-1185">Reference proteome</keyword>
<dbReference type="Proteomes" id="UP000805193">
    <property type="component" value="Unassembled WGS sequence"/>
</dbReference>
<feature type="non-terminal residue" evidence="1">
    <location>
        <position position="98"/>
    </location>
</feature>
<feature type="non-terminal residue" evidence="1">
    <location>
        <position position="1"/>
    </location>
</feature>
<evidence type="ECO:0000313" key="1">
    <source>
        <dbReference type="EMBL" id="KAG0421654.1"/>
    </source>
</evidence>
<accession>A0AC60PMP1</accession>
<reference evidence="1 2" key="1">
    <citation type="journal article" date="2020" name="Cell">
        <title>Large-Scale Comparative Analyses of Tick Genomes Elucidate Their Genetic Diversity and Vector Capacities.</title>
        <authorList>
            <consortium name="Tick Genome and Microbiome Consortium (TIGMIC)"/>
            <person name="Jia N."/>
            <person name="Wang J."/>
            <person name="Shi W."/>
            <person name="Du L."/>
            <person name="Sun Y."/>
            <person name="Zhan W."/>
            <person name="Jiang J.F."/>
            <person name="Wang Q."/>
            <person name="Zhang B."/>
            <person name="Ji P."/>
            <person name="Bell-Sakyi L."/>
            <person name="Cui X.M."/>
            <person name="Yuan T.T."/>
            <person name="Jiang B.G."/>
            <person name="Yang W.F."/>
            <person name="Lam T.T."/>
            <person name="Chang Q.C."/>
            <person name="Ding S.J."/>
            <person name="Wang X.J."/>
            <person name="Zhu J.G."/>
            <person name="Ruan X.D."/>
            <person name="Zhao L."/>
            <person name="Wei J.T."/>
            <person name="Ye R.Z."/>
            <person name="Que T.C."/>
            <person name="Du C.H."/>
            <person name="Zhou Y.H."/>
            <person name="Cheng J.X."/>
            <person name="Dai P.F."/>
            <person name="Guo W.B."/>
            <person name="Han X.H."/>
            <person name="Huang E.J."/>
            <person name="Li L.F."/>
            <person name="Wei W."/>
            <person name="Gao Y.C."/>
            <person name="Liu J.Z."/>
            <person name="Shao H.Z."/>
            <person name="Wang X."/>
            <person name="Wang C.C."/>
            <person name="Yang T.C."/>
            <person name="Huo Q.B."/>
            <person name="Li W."/>
            <person name="Chen H.Y."/>
            <person name="Chen S.E."/>
            <person name="Zhou L.G."/>
            <person name="Ni X.B."/>
            <person name="Tian J.H."/>
            <person name="Sheng Y."/>
            <person name="Liu T."/>
            <person name="Pan Y.S."/>
            <person name="Xia L.Y."/>
            <person name="Li J."/>
            <person name="Zhao F."/>
            <person name="Cao W.C."/>
        </authorList>
    </citation>
    <scope>NUCLEOTIDE SEQUENCE [LARGE SCALE GENOMIC DNA]</scope>
    <source>
        <strain evidence="1">Iper-2018</strain>
    </source>
</reference>
<gene>
    <name evidence="1" type="ORF">HPB47_002482</name>
</gene>
<proteinExistence type="predicted"/>
<comment type="caution">
    <text evidence="1">The sequence shown here is derived from an EMBL/GenBank/DDBJ whole genome shotgun (WGS) entry which is preliminary data.</text>
</comment>
<evidence type="ECO:0000313" key="2">
    <source>
        <dbReference type="Proteomes" id="UP000805193"/>
    </source>
</evidence>
<name>A0AC60PMP1_IXOPE</name>
<sequence length="98" mass="11259">TSSLDKDVLPSTGKKLQYTPRRPPGAHLSAARRSSVIRTICDNTNKYAWMHILELFQQLLGLDNEDVLPVDPVPKQLQHHSHKMPKKRNCKMCNDDRK</sequence>
<protein>
    <submittedName>
        <fullName evidence="1">Uncharacterized protein</fullName>
    </submittedName>
</protein>
<organism evidence="1 2">
    <name type="scientific">Ixodes persulcatus</name>
    <name type="common">Taiga tick</name>
    <dbReference type="NCBI Taxonomy" id="34615"/>
    <lineage>
        <taxon>Eukaryota</taxon>
        <taxon>Metazoa</taxon>
        <taxon>Ecdysozoa</taxon>
        <taxon>Arthropoda</taxon>
        <taxon>Chelicerata</taxon>
        <taxon>Arachnida</taxon>
        <taxon>Acari</taxon>
        <taxon>Parasitiformes</taxon>
        <taxon>Ixodida</taxon>
        <taxon>Ixodoidea</taxon>
        <taxon>Ixodidae</taxon>
        <taxon>Ixodinae</taxon>
        <taxon>Ixodes</taxon>
    </lineage>
</organism>
<dbReference type="EMBL" id="JABSTQ010010338">
    <property type="protein sequence ID" value="KAG0421654.1"/>
    <property type="molecule type" value="Genomic_DNA"/>
</dbReference>